<dbReference type="InterPro" id="IPR011606">
    <property type="entry name" value="Brnchd-chn_aa_trnsp_permease"/>
</dbReference>
<feature type="transmembrane region" description="Helical" evidence="8">
    <location>
        <begin position="67"/>
        <end position="91"/>
    </location>
</feature>
<evidence type="ECO:0000256" key="2">
    <source>
        <dbReference type="ARBA" id="ARBA00010735"/>
    </source>
</evidence>
<comment type="subcellular location">
    <subcellularLocation>
        <location evidence="1">Cell membrane</location>
        <topology evidence="1">Multi-pass membrane protein</topology>
    </subcellularLocation>
</comment>
<evidence type="ECO:0000256" key="6">
    <source>
        <dbReference type="ARBA" id="ARBA00022989"/>
    </source>
</evidence>
<keyword evidence="7 8" id="KW-0472">Membrane</keyword>
<dbReference type="RefSeq" id="WP_187780384.1">
    <property type="nucleotide sequence ID" value="NZ_JACTUZ010000138.1"/>
</dbReference>
<gene>
    <name evidence="9" type="ORF">IBL25_20535</name>
</gene>
<keyword evidence="10" id="KW-1185">Reference proteome</keyword>
<dbReference type="PANTHER" id="PTHR34979">
    <property type="entry name" value="INNER MEMBRANE PROTEIN YGAZ"/>
    <property type="match status" value="1"/>
</dbReference>
<feature type="transmembrane region" description="Helical" evidence="8">
    <location>
        <begin position="98"/>
        <end position="116"/>
    </location>
</feature>
<evidence type="ECO:0000256" key="1">
    <source>
        <dbReference type="ARBA" id="ARBA00004651"/>
    </source>
</evidence>
<name>A0ABR7RBY0_9PROT</name>
<accession>A0ABR7RBY0</accession>
<evidence type="ECO:0000313" key="10">
    <source>
        <dbReference type="Proteomes" id="UP000603940"/>
    </source>
</evidence>
<sequence>MTMAGLRHGMRAAVPLMIGLTPFGLVVGIVSQSKGLSLAETLLMSGVVYAGTAQLLAMELWADPAPLLAACLAAFAVNVRMLPMGAALAPLLDRVRGWRLWLTLGTIVDHSFALGVANMRSGGRDPGFLLGIGLTLWVTWMIFAALGHVLSGAIRLPPGHPIFFAATATFVALLVSLWHGKGELWPWVLAAGLALGASRLGLPQPVPLLSGALGGAALAAWLEGRRN</sequence>
<proteinExistence type="inferred from homology"/>
<evidence type="ECO:0000313" key="9">
    <source>
        <dbReference type="EMBL" id="MBC9179334.1"/>
    </source>
</evidence>
<keyword evidence="4" id="KW-1003">Cell membrane</keyword>
<feature type="transmembrane region" description="Helical" evidence="8">
    <location>
        <begin position="42"/>
        <end position="61"/>
    </location>
</feature>
<keyword evidence="5 8" id="KW-0812">Transmembrane</keyword>
<feature type="transmembrane region" description="Helical" evidence="8">
    <location>
        <begin position="12"/>
        <end position="30"/>
    </location>
</feature>
<comment type="caution">
    <text evidence="9">The sequence shown here is derived from an EMBL/GenBank/DDBJ whole genome shotgun (WGS) entry which is preliminary data.</text>
</comment>
<feature type="transmembrane region" description="Helical" evidence="8">
    <location>
        <begin position="162"/>
        <end position="178"/>
    </location>
</feature>
<dbReference type="EMBL" id="JACTUZ010000138">
    <property type="protein sequence ID" value="MBC9179334.1"/>
    <property type="molecule type" value="Genomic_DNA"/>
</dbReference>
<dbReference type="PANTHER" id="PTHR34979:SF1">
    <property type="entry name" value="INNER MEMBRANE PROTEIN YGAZ"/>
    <property type="match status" value="1"/>
</dbReference>
<keyword evidence="6 8" id="KW-1133">Transmembrane helix</keyword>
<dbReference type="Pfam" id="PF03591">
    <property type="entry name" value="AzlC"/>
    <property type="match status" value="1"/>
</dbReference>
<organism evidence="9 10">
    <name type="scientific">Pseudoroseomonas ludipueritiae</name>
    <dbReference type="NCBI Taxonomy" id="198093"/>
    <lineage>
        <taxon>Bacteria</taxon>
        <taxon>Pseudomonadati</taxon>
        <taxon>Pseudomonadota</taxon>
        <taxon>Alphaproteobacteria</taxon>
        <taxon>Acetobacterales</taxon>
        <taxon>Acetobacteraceae</taxon>
        <taxon>Pseudoroseomonas</taxon>
    </lineage>
</organism>
<protein>
    <submittedName>
        <fullName evidence="9">AzlC family ABC transporter permease</fullName>
    </submittedName>
</protein>
<dbReference type="Proteomes" id="UP000603940">
    <property type="component" value="Unassembled WGS sequence"/>
</dbReference>
<evidence type="ECO:0000256" key="4">
    <source>
        <dbReference type="ARBA" id="ARBA00022475"/>
    </source>
</evidence>
<evidence type="ECO:0000256" key="3">
    <source>
        <dbReference type="ARBA" id="ARBA00022448"/>
    </source>
</evidence>
<feature type="transmembrane region" description="Helical" evidence="8">
    <location>
        <begin position="128"/>
        <end position="150"/>
    </location>
</feature>
<keyword evidence="3" id="KW-0813">Transport</keyword>
<evidence type="ECO:0000256" key="5">
    <source>
        <dbReference type="ARBA" id="ARBA00022692"/>
    </source>
</evidence>
<comment type="similarity">
    <text evidence="2">Belongs to the AzlC family.</text>
</comment>
<evidence type="ECO:0000256" key="8">
    <source>
        <dbReference type="SAM" id="Phobius"/>
    </source>
</evidence>
<evidence type="ECO:0000256" key="7">
    <source>
        <dbReference type="ARBA" id="ARBA00023136"/>
    </source>
</evidence>
<reference evidence="9 10" key="1">
    <citation type="journal article" date="2009" name="Int. J. Syst. Evol. Microbiol.">
        <title>Transfer of Teichococcus ludipueritiae and Muricoccus roseus to the genus Roseomonas, as Roseomonas ludipueritiae comb. nov. and Roseomonas rosea comb. nov., respectively, and emended description of the genus Roseomonas.</title>
        <authorList>
            <person name="Sanchez-Porro C."/>
            <person name="Gallego V."/>
            <person name="Busse H.J."/>
            <person name="Kampfer P."/>
            <person name="Ventosa A."/>
        </authorList>
    </citation>
    <scope>NUCLEOTIDE SEQUENCE [LARGE SCALE GENOMIC DNA]</scope>
    <source>
        <strain evidence="9 10">DSM 14915</strain>
    </source>
</reference>